<gene>
    <name evidence="1" type="ORF">ACFPP7_02940</name>
</gene>
<keyword evidence="2" id="KW-1185">Reference proteome</keyword>
<proteinExistence type="predicted"/>
<dbReference type="EMBL" id="JBHSMX010000006">
    <property type="protein sequence ID" value="MFC5519875.1"/>
    <property type="molecule type" value="Genomic_DNA"/>
</dbReference>
<evidence type="ECO:0000313" key="2">
    <source>
        <dbReference type="Proteomes" id="UP001596084"/>
    </source>
</evidence>
<evidence type="ECO:0000313" key="1">
    <source>
        <dbReference type="EMBL" id="MFC5519875.1"/>
    </source>
</evidence>
<accession>A0ABW0Q4X4</accession>
<organism evidence="1 2">
    <name type="scientific">Polaromonas jejuensis</name>
    <dbReference type="NCBI Taxonomy" id="457502"/>
    <lineage>
        <taxon>Bacteria</taxon>
        <taxon>Pseudomonadati</taxon>
        <taxon>Pseudomonadota</taxon>
        <taxon>Betaproteobacteria</taxon>
        <taxon>Burkholderiales</taxon>
        <taxon>Comamonadaceae</taxon>
        <taxon>Polaromonas</taxon>
    </lineage>
</organism>
<dbReference type="Proteomes" id="UP001596084">
    <property type="component" value="Unassembled WGS sequence"/>
</dbReference>
<reference evidence="2" key="1">
    <citation type="journal article" date="2019" name="Int. J. Syst. Evol. Microbiol.">
        <title>The Global Catalogue of Microorganisms (GCM) 10K type strain sequencing project: providing services to taxonomists for standard genome sequencing and annotation.</title>
        <authorList>
            <consortium name="The Broad Institute Genomics Platform"/>
            <consortium name="The Broad Institute Genome Sequencing Center for Infectious Disease"/>
            <person name="Wu L."/>
            <person name="Ma J."/>
        </authorList>
    </citation>
    <scope>NUCLEOTIDE SEQUENCE [LARGE SCALE GENOMIC DNA]</scope>
    <source>
        <strain evidence="2">CGMCC 4.7277</strain>
    </source>
</reference>
<dbReference type="RefSeq" id="WP_068835472.1">
    <property type="nucleotide sequence ID" value="NZ_JBHSMX010000006.1"/>
</dbReference>
<protein>
    <submittedName>
        <fullName evidence="1">Uncharacterized protein</fullName>
    </submittedName>
</protein>
<name>A0ABW0Q4X4_9BURK</name>
<sequence length="128" mass="14605">MDIYHNELVRDSYLSWVRINEEVKLGEERENRLISHIQGLQGVPADKQAELAELVKASLHATSTSTPRCHLPLMVVRPAMSLLDDILHFDPANAKRLRRHGVADCLSILTSEKSITPSMQHRWNEEID</sequence>
<comment type="caution">
    <text evidence="1">The sequence shown here is derived from an EMBL/GenBank/DDBJ whole genome shotgun (WGS) entry which is preliminary data.</text>
</comment>